<comment type="caution">
    <text evidence="1">The sequence shown here is derived from an EMBL/GenBank/DDBJ whole genome shotgun (WGS) entry which is preliminary data.</text>
</comment>
<evidence type="ECO:0000313" key="1">
    <source>
        <dbReference type="EMBL" id="ETJ34317.1"/>
    </source>
</evidence>
<accession>W1XVU4</accession>
<organism evidence="1">
    <name type="scientific">human gut metagenome</name>
    <dbReference type="NCBI Taxonomy" id="408170"/>
    <lineage>
        <taxon>unclassified sequences</taxon>
        <taxon>metagenomes</taxon>
        <taxon>organismal metagenomes</taxon>
    </lineage>
</organism>
<feature type="non-terminal residue" evidence="1">
    <location>
        <position position="21"/>
    </location>
</feature>
<gene>
    <name evidence="1" type="ORF">Q604_UNBC11256G0002</name>
</gene>
<sequence>MSELKKREEIDDKYKWKIDRV</sequence>
<name>W1XVU4_9ZZZZ</name>
<proteinExistence type="predicted"/>
<dbReference type="EMBL" id="AZMM01011256">
    <property type="protein sequence ID" value="ETJ34317.1"/>
    <property type="molecule type" value="Genomic_DNA"/>
</dbReference>
<reference evidence="1" key="1">
    <citation type="submission" date="2013-12" db="EMBL/GenBank/DDBJ databases">
        <title>A Varibaculum cambriense genome reconstructed from a premature infant gut community with otherwise low bacterial novelty that shifts toward anaerobic metabolism during the third week of life.</title>
        <authorList>
            <person name="Brown C.T."/>
            <person name="Sharon I."/>
            <person name="Thomas B.C."/>
            <person name="Castelle C.J."/>
            <person name="Morowitz M.J."/>
            <person name="Banfield J.F."/>
        </authorList>
    </citation>
    <scope>NUCLEOTIDE SEQUENCE</scope>
</reference>
<dbReference type="AlphaFoldDB" id="W1XVU4"/>
<protein>
    <submittedName>
        <fullName evidence="1">Uncharacterized protein</fullName>
    </submittedName>
</protein>